<proteinExistence type="predicted"/>
<dbReference type="EMBL" id="JAVRRA010028725">
    <property type="protein sequence ID" value="KAK5029575.1"/>
    <property type="molecule type" value="Genomic_DNA"/>
</dbReference>
<evidence type="ECO:0000256" key="3">
    <source>
        <dbReference type="ARBA" id="ARBA00023002"/>
    </source>
</evidence>
<name>A0ABR0IU05_9PEZI</name>
<evidence type="ECO:0000256" key="4">
    <source>
        <dbReference type="ARBA" id="ARBA00023004"/>
    </source>
</evidence>
<dbReference type="PANTHER" id="PTHR11903">
    <property type="entry name" value="PROSTAGLANDIN G/H SYNTHASE"/>
    <property type="match status" value="1"/>
</dbReference>
<keyword evidence="1" id="KW-0479">Metal-binding</keyword>
<evidence type="ECO:0000313" key="6">
    <source>
        <dbReference type="Proteomes" id="UP001357485"/>
    </source>
</evidence>
<evidence type="ECO:0000313" key="5">
    <source>
        <dbReference type="EMBL" id="KAK5029575.1"/>
    </source>
</evidence>
<dbReference type="Gene3D" id="1.10.640.10">
    <property type="entry name" value="Haem peroxidase domain superfamily, animal type"/>
    <property type="match status" value="1"/>
</dbReference>
<protein>
    <submittedName>
        <fullName evidence="5">Uncharacterized protein</fullName>
    </submittedName>
</protein>
<keyword evidence="6" id="KW-1185">Reference proteome</keyword>
<keyword evidence="2" id="KW-0223">Dioxygenase</keyword>
<organism evidence="5 6">
    <name type="scientific">Cryomyces antarcticus</name>
    <dbReference type="NCBI Taxonomy" id="329879"/>
    <lineage>
        <taxon>Eukaryota</taxon>
        <taxon>Fungi</taxon>
        <taxon>Dikarya</taxon>
        <taxon>Ascomycota</taxon>
        <taxon>Pezizomycotina</taxon>
        <taxon>Dothideomycetes</taxon>
        <taxon>Dothideomycetes incertae sedis</taxon>
        <taxon>Cryomyces</taxon>
    </lineage>
</organism>
<dbReference type="PROSITE" id="PS50292">
    <property type="entry name" value="PEROXIDASE_3"/>
    <property type="match status" value="1"/>
</dbReference>
<dbReference type="InterPro" id="IPR019791">
    <property type="entry name" value="Haem_peroxidase_animal"/>
</dbReference>
<dbReference type="PANTHER" id="PTHR11903:SF13">
    <property type="entry name" value="LINOLEATE 10R-LIPOXYGENASE"/>
    <property type="match status" value="1"/>
</dbReference>
<evidence type="ECO:0000256" key="2">
    <source>
        <dbReference type="ARBA" id="ARBA00022964"/>
    </source>
</evidence>
<gene>
    <name evidence="5" type="ORF">LTR16_012145</name>
</gene>
<comment type="caution">
    <text evidence="5">The sequence shown here is derived from an EMBL/GenBank/DDBJ whole genome shotgun (WGS) entry which is preliminary data.</text>
</comment>
<keyword evidence="4" id="KW-0408">Iron</keyword>
<dbReference type="InterPro" id="IPR037120">
    <property type="entry name" value="Haem_peroxidase_sf_animal"/>
</dbReference>
<reference evidence="5 6" key="1">
    <citation type="submission" date="2023-08" db="EMBL/GenBank/DDBJ databases">
        <title>Black Yeasts Isolated from many extreme environments.</title>
        <authorList>
            <person name="Coleine C."/>
            <person name="Stajich J.E."/>
            <person name="Selbmann L."/>
        </authorList>
    </citation>
    <scope>NUCLEOTIDE SEQUENCE [LARGE SCALE GENOMIC DNA]</scope>
    <source>
        <strain evidence="5 6">CCFEE 536</strain>
    </source>
</reference>
<keyword evidence="3" id="KW-0560">Oxidoreductase</keyword>
<dbReference type="InterPro" id="IPR010255">
    <property type="entry name" value="Haem_peroxidase_sf"/>
</dbReference>
<feature type="non-terminal residue" evidence="5">
    <location>
        <position position="142"/>
    </location>
</feature>
<dbReference type="SUPFAM" id="SSF48113">
    <property type="entry name" value="Heme-dependent peroxidases"/>
    <property type="match status" value="1"/>
</dbReference>
<accession>A0ABR0IU05</accession>
<sequence>MRLYDHPDNVELYPGLVVEEAKKPSVPGAGLTPGFTISRAVLSDATALVRGDRFYTIDFHPKKLTNFGYKEVDFDLAIDNGCVFYKLFLRAFPNHFQQNSVYAHYPLTVPDEMERVLRTLKKVDEYNFDLPGRMGEPKMIFT</sequence>
<dbReference type="InterPro" id="IPR050783">
    <property type="entry name" value="Oxylipin_biosynth_metab"/>
</dbReference>
<evidence type="ECO:0000256" key="1">
    <source>
        <dbReference type="ARBA" id="ARBA00022723"/>
    </source>
</evidence>
<dbReference type="Proteomes" id="UP001357485">
    <property type="component" value="Unassembled WGS sequence"/>
</dbReference>